<dbReference type="AlphaFoldDB" id="A0A410PXD1"/>
<proteinExistence type="predicted"/>
<evidence type="ECO:0000256" key="2">
    <source>
        <dbReference type="SAM" id="SignalP"/>
    </source>
</evidence>
<dbReference type="Pfam" id="PF07833">
    <property type="entry name" value="Cu_amine_oxidN1"/>
    <property type="match status" value="1"/>
</dbReference>
<dbReference type="EMBL" id="CP035281">
    <property type="protein sequence ID" value="QAT43627.1"/>
    <property type="molecule type" value="Genomic_DNA"/>
</dbReference>
<sequence>MKKQCKGFIMGFILACLLVIPTTALADNIQAQFNAANITVNGKDAVKLGENYQLSDGSIVPFSINYKGTTYIPIRKVSELLGIGIDYDNTTKTVQITTSSKGETGTQPAESENTSTSSAVTYTTSYCVFNECDKDANVNGDKMAHVIGYKDGKTMNILIDYSYYNAISAKIESPQLWQAKVDQQGNMTKVNAVSASKSGKVESSDSRSSVTLSSGKYDLEKTVVMYQWTEDKAYRVYSGNLKQDDYVNLYDTDGDKAYDIVLLNRDGKTIPAGDSTTSDTSSNTGNNQSGSSKTDTKTASTGYSVLNECWKSSNDDGNTVQKIVGFIDGKKMDTLTNDKSTVQDWSAPKLSSNGFSNTAVYKISLNSQYTALSADKIKADVQQGVTESANARSSVVIGGKTYQISSNAVMYKVTSDEEYKVFTGNLKQGDIVELYETDSSKDGYDIVILSRE</sequence>
<dbReference type="Proteomes" id="UP000287601">
    <property type="component" value="Chromosome"/>
</dbReference>
<accession>A0A410PXD1</accession>
<dbReference type="InterPro" id="IPR012854">
    <property type="entry name" value="Cu_amine_oxidase-like_N"/>
</dbReference>
<feature type="signal peptide" evidence="2">
    <location>
        <begin position="1"/>
        <end position="26"/>
    </location>
</feature>
<feature type="compositionally biased region" description="Low complexity" evidence="1">
    <location>
        <begin position="273"/>
        <end position="292"/>
    </location>
</feature>
<evidence type="ECO:0000256" key="1">
    <source>
        <dbReference type="SAM" id="MobiDB-lite"/>
    </source>
</evidence>
<name>A0A410PXD1_9FIRM</name>
<keyword evidence="5" id="KW-1185">Reference proteome</keyword>
<dbReference type="RefSeq" id="WP_128746405.1">
    <property type="nucleotide sequence ID" value="NZ_CP035281.1"/>
</dbReference>
<gene>
    <name evidence="4" type="ORF">EQM06_10575</name>
</gene>
<dbReference type="KEGG" id="amij:EQM06_10575"/>
<keyword evidence="2" id="KW-0732">Signal</keyword>
<protein>
    <recommendedName>
        <fullName evidence="3">Copper amine oxidase-like N-terminal domain-containing protein</fullName>
    </recommendedName>
</protein>
<organism evidence="4 5">
    <name type="scientific">Aminipila luticellarii</name>
    <dbReference type="NCBI Taxonomy" id="2507160"/>
    <lineage>
        <taxon>Bacteria</taxon>
        <taxon>Bacillati</taxon>
        <taxon>Bacillota</taxon>
        <taxon>Clostridia</taxon>
        <taxon>Peptostreptococcales</taxon>
        <taxon>Anaerovoracaceae</taxon>
        <taxon>Aminipila</taxon>
    </lineage>
</organism>
<feature type="chain" id="PRO_5019568447" description="Copper amine oxidase-like N-terminal domain-containing protein" evidence="2">
    <location>
        <begin position="27"/>
        <end position="452"/>
    </location>
</feature>
<dbReference type="OrthoDB" id="9780101at2"/>
<evidence type="ECO:0000259" key="3">
    <source>
        <dbReference type="Pfam" id="PF07833"/>
    </source>
</evidence>
<reference evidence="4 5" key="1">
    <citation type="submission" date="2019-01" db="EMBL/GenBank/DDBJ databases">
        <title>Draft genomes of a novel of Aminipila strains.</title>
        <authorList>
            <person name="Ma S."/>
        </authorList>
    </citation>
    <scope>NUCLEOTIDE SEQUENCE [LARGE SCALE GENOMIC DNA]</scope>
    <source>
        <strain evidence="5">JN-39</strain>
    </source>
</reference>
<feature type="region of interest" description="Disordered" evidence="1">
    <location>
        <begin position="270"/>
        <end position="298"/>
    </location>
</feature>
<evidence type="ECO:0000313" key="4">
    <source>
        <dbReference type="EMBL" id="QAT43627.1"/>
    </source>
</evidence>
<evidence type="ECO:0000313" key="5">
    <source>
        <dbReference type="Proteomes" id="UP000287601"/>
    </source>
</evidence>
<feature type="domain" description="Copper amine oxidase-like N-terminal" evidence="3">
    <location>
        <begin position="66"/>
        <end position="101"/>
    </location>
</feature>